<evidence type="ECO:0000313" key="3">
    <source>
        <dbReference type="EMBL" id="SVD27574.1"/>
    </source>
</evidence>
<dbReference type="GO" id="GO:0043709">
    <property type="term" value="P:cell adhesion involved in single-species biofilm formation"/>
    <property type="evidence" value="ECO:0007669"/>
    <property type="project" value="TreeGrafter"/>
</dbReference>
<keyword evidence="1" id="KW-0472">Membrane</keyword>
<dbReference type="SUPFAM" id="SSF55073">
    <property type="entry name" value="Nucleotide cyclase"/>
    <property type="match status" value="1"/>
</dbReference>
<keyword evidence="1" id="KW-0812">Transmembrane</keyword>
<dbReference type="AlphaFoldDB" id="A0A382TZT3"/>
<gene>
    <name evidence="3" type="ORF">METZ01_LOCUS380428</name>
</gene>
<organism evidence="3">
    <name type="scientific">marine metagenome</name>
    <dbReference type="NCBI Taxonomy" id="408172"/>
    <lineage>
        <taxon>unclassified sequences</taxon>
        <taxon>metagenomes</taxon>
        <taxon>ecological metagenomes</taxon>
    </lineage>
</organism>
<reference evidence="3" key="1">
    <citation type="submission" date="2018-05" db="EMBL/GenBank/DDBJ databases">
        <authorList>
            <person name="Lanie J.A."/>
            <person name="Ng W.-L."/>
            <person name="Kazmierczak K.M."/>
            <person name="Andrzejewski T.M."/>
            <person name="Davidsen T.M."/>
            <person name="Wayne K.J."/>
            <person name="Tettelin H."/>
            <person name="Glass J.I."/>
            <person name="Rusch D."/>
            <person name="Podicherti R."/>
            <person name="Tsui H.-C.T."/>
            <person name="Winkler M.E."/>
        </authorList>
    </citation>
    <scope>NUCLEOTIDE SEQUENCE</scope>
</reference>
<feature type="transmembrane region" description="Helical" evidence="1">
    <location>
        <begin position="100"/>
        <end position="119"/>
    </location>
</feature>
<evidence type="ECO:0000256" key="1">
    <source>
        <dbReference type="SAM" id="Phobius"/>
    </source>
</evidence>
<name>A0A382TZT3_9ZZZZ</name>
<dbReference type="GO" id="GO:0052621">
    <property type="term" value="F:diguanylate cyclase activity"/>
    <property type="evidence" value="ECO:0007669"/>
    <property type="project" value="TreeGrafter"/>
</dbReference>
<feature type="domain" description="GGDEF" evidence="2">
    <location>
        <begin position="212"/>
        <end position="297"/>
    </location>
</feature>
<dbReference type="PANTHER" id="PTHR45138:SF9">
    <property type="entry name" value="DIGUANYLATE CYCLASE DGCM-RELATED"/>
    <property type="match status" value="1"/>
</dbReference>
<dbReference type="CDD" id="cd01949">
    <property type="entry name" value="GGDEF"/>
    <property type="match status" value="1"/>
</dbReference>
<protein>
    <recommendedName>
        <fullName evidence="2">GGDEF domain-containing protein</fullName>
    </recommendedName>
</protein>
<dbReference type="Gene3D" id="3.30.70.270">
    <property type="match status" value="1"/>
</dbReference>
<proteinExistence type="predicted"/>
<dbReference type="InterPro" id="IPR000160">
    <property type="entry name" value="GGDEF_dom"/>
</dbReference>
<sequence>INGTTEDLRVPLDGNGHMIVNLVGRLNTDIYHQSYSAWDLLQAEENPDFSGKLVFVADTSLQSNQSGDFSAVPLEKLFPRSYILSTAASSILGQRFIRPTGTSVAFVLALMLCGLLVLVCSRAGTLVFSVTALCVFPLYVAAVFGFFLFGGWVLPLLPVLIPLVAIYLFSNHWQRRQYQVFSFVDDLTGLHNRRWLNDLLPRQVSRASMSGESLSVGMIDIDHFKSFNDTYGHQAGDFVLAAVAKCLVDNLRPTDLSARYGGEEFTMICPQTNIEGAITAAERMCKSVSLLNLVTPN</sequence>
<feature type="non-terminal residue" evidence="3">
    <location>
        <position position="1"/>
    </location>
</feature>
<feature type="transmembrane region" description="Helical" evidence="1">
    <location>
        <begin position="126"/>
        <end position="146"/>
    </location>
</feature>
<keyword evidence="1" id="KW-1133">Transmembrane helix</keyword>
<dbReference type="PROSITE" id="PS50887">
    <property type="entry name" value="GGDEF"/>
    <property type="match status" value="1"/>
</dbReference>
<feature type="transmembrane region" description="Helical" evidence="1">
    <location>
        <begin position="152"/>
        <end position="169"/>
    </location>
</feature>
<accession>A0A382TZT3</accession>
<feature type="non-terminal residue" evidence="3">
    <location>
        <position position="297"/>
    </location>
</feature>
<evidence type="ECO:0000259" key="2">
    <source>
        <dbReference type="PROSITE" id="PS50887"/>
    </source>
</evidence>
<dbReference type="EMBL" id="UINC01140434">
    <property type="protein sequence ID" value="SVD27574.1"/>
    <property type="molecule type" value="Genomic_DNA"/>
</dbReference>
<dbReference type="InterPro" id="IPR050469">
    <property type="entry name" value="Diguanylate_Cyclase"/>
</dbReference>
<dbReference type="InterPro" id="IPR043128">
    <property type="entry name" value="Rev_trsase/Diguanyl_cyclase"/>
</dbReference>
<dbReference type="GO" id="GO:1902201">
    <property type="term" value="P:negative regulation of bacterial-type flagellum-dependent cell motility"/>
    <property type="evidence" value="ECO:0007669"/>
    <property type="project" value="TreeGrafter"/>
</dbReference>
<dbReference type="Pfam" id="PF00990">
    <property type="entry name" value="GGDEF"/>
    <property type="match status" value="1"/>
</dbReference>
<dbReference type="PANTHER" id="PTHR45138">
    <property type="entry name" value="REGULATORY COMPONENTS OF SENSORY TRANSDUCTION SYSTEM"/>
    <property type="match status" value="1"/>
</dbReference>
<dbReference type="GO" id="GO:0005886">
    <property type="term" value="C:plasma membrane"/>
    <property type="evidence" value="ECO:0007669"/>
    <property type="project" value="TreeGrafter"/>
</dbReference>
<dbReference type="NCBIfam" id="TIGR00254">
    <property type="entry name" value="GGDEF"/>
    <property type="match status" value="1"/>
</dbReference>
<dbReference type="InterPro" id="IPR029787">
    <property type="entry name" value="Nucleotide_cyclase"/>
</dbReference>
<dbReference type="SMART" id="SM00267">
    <property type="entry name" value="GGDEF"/>
    <property type="match status" value="1"/>
</dbReference>